<organism evidence="9 10">
    <name type="scientific">Maribellus comscasis</name>
    <dbReference type="NCBI Taxonomy" id="2681766"/>
    <lineage>
        <taxon>Bacteria</taxon>
        <taxon>Pseudomonadati</taxon>
        <taxon>Bacteroidota</taxon>
        <taxon>Bacteroidia</taxon>
        <taxon>Marinilabiliales</taxon>
        <taxon>Prolixibacteraceae</taxon>
        <taxon>Maribellus</taxon>
    </lineage>
</organism>
<evidence type="ECO:0000259" key="8">
    <source>
        <dbReference type="Pfam" id="PF17390"/>
    </source>
</evidence>
<dbReference type="InterPro" id="IPR016007">
    <property type="entry name" value="Alpha_rhamnosid"/>
</dbReference>
<dbReference type="InterPro" id="IPR012341">
    <property type="entry name" value="6hp_glycosidase-like_sf"/>
</dbReference>
<dbReference type="PIRSF" id="PIRSF010631">
    <property type="entry name" value="A-rhamnsds"/>
    <property type="match status" value="1"/>
</dbReference>
<evidence type="ECO:0000256" key="2">
    <source>
        <dbReference type="ARBA" id="ARBA00012652"/>
    </source>
</evidence>
<dbReference type="InterPro" id="IPR035396">
    <property type="entry name" value="Bac_rhamnosid6H"/>
</dbReference>
<comment type="catalytic activity">
    <reaction evidence="1">
        <text>Hydrolysis of terminal non-reducing alpha-L-rhamnose residues in alpha-L-rhamnosides.</text>
        <dbReference type="EC" id="3.2.1.40"/>
    </reaction>
</comment>
<proteinExistence type="predicted"/>
<dbReference type="GO" id="GO:0005975">
    <property type="term" value="P:carbohydrate metabolic process"/>
    <property type="evidence" value="ECO:0007669"/>
    <property type="project" value="InterPro"/>
</dbReference>
<dbReference type="InterPro" id="IPR008902">
    <property type="entry name" value="Rhamnosid_concanavalin"/>
</dbReference>
<dbReference type="KEGG" id="mcos:GM418_02750"/>
<evidence type="ECO:0000256" key="1">
    <source>
        <dbReference type="ARBA" id="ARBA00001445"/>
    </source>
</evidence>
<dbReference type="Pfam" id="PF17389">
    <property type="entry name" value="Bac_rhamnosid6H"/>
    <property type="match status" value="1"/>
</dbReference>
<dbReference type="RefSeq" id="WP_158862912.1">
    <property type="nucleotide sequence ID" value="NZ_CP046401.1"/>
</dbReference>
<evidence type="ECO:0000256" key="3">
    <source>
        <dbReference type="ARBA" id="ARBA00022801"/>
    </source>
</evidence>
<keyword evidence="3" id="KW-0378">Hydrolase</keyword>
<dbReference type="SUPFAM" id="SSF48208">
    <property type="entry name" value="Six-hairpin glycosidases"/>
    <property type="match status" value="1"/>
</dbReference>
<dbReference type="GO" id="GO:0030596">
    <property type="term" value="F:alpha-L-rhamnosidase activity"/>
    <property type="evidence" value="ECO:0007669"/>
    <property type="project" value="UniProtKB-EC"/>
</dbReference>
<feature type="domain" description="Alpha-L-rhamnosidase C-terminal" evidence="8">
    <location>
        <begin position="793"/>
        <end position="865"/>
    </location>
</feature>
<feature type="signal peptide" evidence="4">
    <location>
        <begin position="1"/>
        <end position="21"/>
    </location>
</feature>
<feature type="domain" description="Bacterial alpha-L-rhamnosidase N-terminal" evidence="6">
    <location>
        <begin position="166"/>
        <end position="337"/>
    </location>
</feature>
<dbReference type="Gene3D" id="2.60.120.260">
    <property type="entry name" value="Galactose-binding domain-like"/>
    <property type="match status" value="2"/>
</dbReference>
<dbReference type="Proteomes" id="UP000428260">
    <property type="component" value="Chromosome"/>
</dbReference>
<dbReference type="Pfam" id="PF08531">
    <property type="entry name" value="Bac_rhamnosid_N"/>
    <property type="match status" value="1"/>
</dbReference>
<name>A0A6I6JNG2_9BACT</name>
<dbReference type="EMBL" id="CP046401">
    <property type="protein sequence ID" value="QGY42608.1"/>
    <property type="molecule type" value="Genomic_DNA"/>
</dbReference>
<evidence type="ECO:0000259" key="5">
    <source>
        <dbReference type="Pfam" id="PF05592"/>
    </source>
</evidence>
<feature type="chain" id="PRO_5026070275" description="alpha-L-rhamnosidase" evidence="4">
    <location>
        <begin position="22"/>
        <end position="906"/>
    </location>
</feature>
<dbReference type="Gene3D" id="2.60.40.10">
    <property type="entry name" value="Immunoglobulins"/>
    <property type="match status" value="1"/>
</dbReference>
<evidence type="ECO:0000313" key="10">
    <source>
        <dbReference type="Proteomes" id="UP000428260"/>
    </source>
</evidence>
<feature type="domain" description="Alpha-L-rhamnosidase six-hairpin glycosidase" evidence="7">
    <location>
        <begin position="456"/>
        <end position="791"/>
    </location>
</feature>
<dbReference type="Pfam" id="PF05592">
    <property type="entry name" value="Bac_rhamnosid"/>
    <property type="match status" value="1"/>
</dbReference>
<dbReference type="PROSITE" id="PS51257">
    <property type="entry name" value="PROKAR_LIPOPROTEIN"/>
    <property type="match status" value="1"/>
</dbReference>
<dbReference type="PANTHER" id="PTHR33307">
    <property type="entry name" value="ALPHA-RHAMNOSIDASE (EUROFUNG)"/>
    <property type="match status" value="1"/>
</dbReference>
<dbReference type="InterPro" id="IPR013737">
    <property type="entry name" value="Bac_rhamnosid_N"/>
</dbReference>
<evidence type="ECO:0000256" key="4">
    <source>
        <dbReference type="SAM" id="SignalP"/>
    </source>
</evidence>
<dbReference type="Pfam" id="PF17390">
    <property type="entry name" value="Bac_rhamnosid_C"/>
    <property type="match status" value="1"/>
</dbReference>
<evidence type="ECO:0000259" key="7">
    <source>
        <dbReference type="Pfam" id="PF17389"/>
    </source>
</evidence>
<keyword evidence="10" id="KW-1185">Reference proteome</keyword>
<keyword evidence="4" id="KW-0732">Signal</keyword>
<dbReference type="PANTHER" id="PTHR33307:SF6">
    <property type="entry name" value="ALPHA-RHAMNOSIDASE (EUROFUNG)-RELATED"/>
    <property type="match status" value="1"/>
</dbReference>
<dbReference type="Pfam" id="PF25788">
    <property type="entry name" value="Ig_Rha78A_N"/>
    <property type="match status" value="1"/>
</dbReference>
<reference evidence="9 10" key="1">
    <citation type="submission" date="2019-11" db="EMBL/GenBank/DDBJ databases">
        <authorList>
            <person name="Zheng R.K."/>
            <person name="Sun C.M."/>
        </authorList>
    </citation>
    <scope>NUCLEOTIDE SEQUENCE [LARGE SCALE GENOMIC DNA]</scope>
    <source>
        <strain evidence="9 10">WC007</strain>
    </source>
</reference>
<dbReference type="AlphaFoldDB" id="A0A6I6JNG2"/>
<dbReference type="InterPro" id="IPR013783">
    <property type="entry name" value="Ig-like_fold"/>
</dbReference>
<feature type="domain" description="Alpha-L-rhamnosidase concanavalin-like" evidence="5">
    <location>
        <begin position="349"/>
        <end position="451"/>
    </location>
</feature>
<dbReference type="InterPro" id="IPR008928">
    <property type="entry name" value="6-hairpin_glycosidase_sf"/>
</dbReference>
<sequence length="906" mass="103013">MKRIFLLFIIAILSLSCAVKKYDSSITVTGLRCDYFENPLGIDNRNPKLSWIIKSTKKNQKQTAYQIQVASSPKLLINEKGDIWDTGKVKSDQSCQIIYQGKPLQSTKKYYWKVRIWDKKNHCSEWSTPAIWEMGLLEPEQWKAQWIGLNTEAAPLFRKEINISQKLQKARVYISGLGFYELSINGRKIGDHVLDPGQTDYEQRTFYVVYDVTQQLKQGKNAFGIMLGNGWYNQNIVNSARYGWGDAVYGEPRLLFQMQLTFDDGSEKTIISDDTWKASSGPVTSNNLYAGERYDARLEQPGWNTSGFNDSDWNKVNLAKTPGGKLECQNIPPIKKMDTIAPVNITNPKAGVYIYDMGQNFAGWAELSINAKKGTKIQLRFAESLDESGLLDPASTGVYATGVVQTDSYICKGNGTEIWEPRFTYHGFRYVEMTGFPGTPTKDNLKRIVVHSSLQEAGKFICSDERLNRLHQTALWTEKSNLHSIPTDCPHRERCGWLGDAFLTSDMTMYNFDAATFWSKFLDDIETSRRGGIPDNIVPGRRSGGKNPDWGAAYIQLTWNMFLYYGDKSVISKHYDGMTFFINHLQQTAKENIIYNGIGSLFSPNRITPQETPIAFTSTMLYYFCADVMSQMSKAIEKDSEAEKFALLATQIKNSFNNKFYNKEKKTYVGQEKNVLALAFNLVPQEDKQAVANNLNKDIIENENYHVSTGIFGSRYIYEILAQFGFEETVKKILHSDTFPSYGYLFSRGATTFWENWGELKFEDRPGINGDERSKNHPFQGGFDAWFYNGVAGIKPDPENPGFKHIIFHPQLTNILDSAKATYYSIHGPISSSWQNTGNEFKWFVSVPANTTATICIPADKQDLIFKNGKPIKELKQLQNETHFCAYELGAGEYSFKVKKNSYTKK</sequence>
<dbReference type="Gene3D" id="1.50.10.10">
    <property type="match status" value="1"/>
</dbReference>
<gene>
    <name evidence="9" type="ORF">GM418_02750</name>
</gene>
<evidence type="ECO:0000313" key="9">
    <source>
        <dbReference type="EMBL" id="QGY42608.1"/>
    </source>
</evidence>
<dbReference type="Gene3D" id="2.60.420.10">
    <property type="entry name" value="Maltose phosphorylase, domain 3"/>
    <property type="match status" value="1"/>
</dbReference>
<accession>A0A6I6JNG2</accession>
<dbReference type="EC" id="3.2.1.40" evidence="2"/>
<protein>
    <recommendedName>
        <fullName evidence="2">alpha-L-rhamnosidase</fullName>
        <ecNumber evidence="2">3.2.1.40</ecNumber>
    </recommendedName>
</protein>
<dbReference type="InterPro" id="IPR035398">
    <property type="entry name" value="Bac_rhamnosid_C"/>
</dbReference>
<evidence type="ECO:0000259" key="6">
    <source>
        <dbReference type="Pfam" id="PF08531"/>
    </source>
</evidence>